<comment type="similarity">
    <text evidence="1">Belongs to the peptidase S8 family.</text>
</comment>
<comment type="caution">
    <text evidence="3">The sequence shown here is derived from an EMBL/GenBank/DDBJ whole genome shotgun (WGS) entry which is preliminary data.</text>
</comment>
<gene>
    <name evidence="3" type="ORF">QYE76_020787</name>
</gene>
<dbReference type="InterPro" id="IPR045051">
    <property type="entry name" value="SBT"/>
</dbReference>
<dbReference type="GO" id="GO:0006508">
    <property type="term" value="P:proteolysis"/>
    <property type="evidence" value="ECO:0007669"/>
    <property type="project" value="InterPro"/>
</dbReference>
<dbReference type="AlphaFoldDB" id="A0AAD8R5H9"/>
<sequence>MMDTARRVDNTLQPITDANVNVMASPLAMGSGHVDPNSAMDPGLVFDVGPRDFVALLCSVRYTENQIAGDFQLRQPDLVKRRELFVFHRDLRRQRHLWGNALQEDGDQRWSRHGFTYHTSWSSPSNVVVSVTP</sequence>
<evidence type="ECO:0000313" key="4">
    <source>
        <dbReference type="Proteomes" id="UP001231189"/>
    </source>
</evidence>
<evidence type="ECO:0000256" key="2">
    <source>
        <dbReference type="ARBA" id="ARBA00022729"/>
    </source>
</evidence>
<organism evidence="3 4">
    <name type="scientific">Lolium multiflorum</name>
    <name type="common">Italian ryegrass</name>
    <name type="synonym">Lolium perenne subsp. multiflorum</name>
    <dbReference type="NCBI Taxonomy" id="4521"/>
    <lineage>
        <taxon>Eukaryota</taxon>
        <taxon>Viridiplantae</taxon>
        <taxon>Streptophyta</taxon>
        <taxon>Embryophyta</taxon>
        <taxon>Tracheophyta</taxon>
        <taxon>Spermatophyta</taxon>
        <taxon>Magnoliopsida</taxon>
        <taxon>Liliopsida</taxon>
        <taxon>Poales</taxon>
        <taxon>Poaceae</taxon>
        <taxon>BOP clade</taxon>
        <taxon>Pooideae</taxon>
        <taxon>Poodae</taxon>
        <taxon>Poeae</taxon>
        <taxon>Poeae Chloroplast Group 2 (Poeae type)</taxon>
        <taxon>Loliodinae</taxon>
        <taxon>Loliinae</taxon>
        <taxon>Lolium</taxon>
    </lineage>
</organism>
<proteinExistence type="inferred from homology"/>
<accession>A0AAD8R5H9</accession>
<reference evidence="3" key="1">
    <citation type="submission" date="2023-07" db="EMBL/GenBank/DDBJ databases">
        <title>A chromosome-level genome assembly of Lolium multiflorum.</title>
        <authorList>
            <person name="Chen Y."/>
            <person name="Copetti D."/>
            <person name="Kolliker R."/>
            <person name="Studer B."/>
        </authorList>
    </citation>
    <scope>NUCLEOTIDE SEQUENCE</scope>
    <source>
        <strain evidence="3">02402/16</strain>
        <tissue evidence="3">Leaf</tissue>
    </source>
</reference>
<keyword evidence="2" id="KW-0732">Signal</keyword>
<evidence type="ECO:0000256" key="1">
    <source>
        <dbReference type="ARBA" id="ARBA00011073"/>
    </source>
</evidence>
<dbReference type="Proteomes" id="UP001231189">
    <property type="component" value="Unassembled WGS sequence"/>
</dbReference>
<dbReference type="EMBL" id="JAUUTY010000006">
    <property type="protein sequence ID" value="KAK1615270.1"/>
    <property type="molecule type" value="Genomic_DNA"/>
</dbReference>
<dbReference type="PANTHER" id="PTHR10795">
    <property type="entry name" value="PROPROTEIN CONVERTASE SUBTILISIN/KEXIN"/>
    <property type="match status" value="1"/>
</dbReference>
<evidence type="ECO:0000313" key="3">
    <source>
        <dbReference type="EMBL" id="KAK1615270.1"/>
    </source>
</evidence>
<protein>
    <submittedName>
        <fullName evidence="3">Uncharacterized protein</fullName>
    </submittedName>
</protein>
<dbReference type="InterPro" id="IPR036852">
    <property type="entry name" value="Peptidase_S8/S53_dom_sf"/>
</dbReference>
<dbReference type="GO" id="GO:0004252">
    <property type="term" value="F:serine-type endopeptidase activity"/>
    <property type="evidence" value="ECO:0007669"/>
    <property type="project" value="InterPro"/>
</dbReference>
<dbReference type="Gene3D" id="3.40.50.200">
    <property type="entry name" value="Peptidase S8/S53 domain"/>
    <property type="match status" value="1"/>
</dbReference>
<keyword evidence="4" id="KW-1185">Reference proteome</keyword>
<name>A0AAD8R5H9_LOLMU</name>